<evidence type="ECO:0000313" key="2">
    <source>
        <dbReference type="Proteomes" id="UP000799118"/>
    </source>
</evidence>
<dbReference type="AlphaFoldDB" id="A0A6A4GFR8"/>
<dbReference type="EMBL" id="ML770166">
    <property type="protein sequence ID" value="KAE9384338.1"/>
    <property type="molecule type" value="Genomic_DNA"/>
</dbReference>
<dbReference type="InterPro" id="IPR032675">
    <property type="entry name" value="LRR_dom_sf"/>
</dbReference>
<keyword evidence="2" id="KW-1185">Reference proteome</keyword>
<dbReference type="OrthoDB" id="3071602at2759"/>
<name>A0A6A4GFR8_9AGAR</name>
<feature type="non-terminal residue" evidence="1">
    <location>
        <position position="1"/>
    </location>
</feature>
<organism evidence="1 2">
    <name type="scientific">Gymnopus androsaceus JB14</name>
    <dbReference type="NCBI Taxonomy" id="1447944"/>
    <lineage>
        <taxon>Eukaryota</taxon>
        <taxon>Fungi</taxon>
        <taxon>Dikarya</taxon>
        <taxon>Basidiomycota</taxon>
        <taxon>Agaricomycotina</taxon>
        <taxon>Agaricomycetes</taxon>
        <taxon>Agaricomycetidae</taxon>
        <taxon>Agaricales</taxon>
        <taxon>Marasmiineae</taxon>
        <taxon>Omphalotaceae</taxon>
        <taxon>Gymnopus</taxon>
    </lineage>
</organism>
<sequence>PNAWDTASKEYYLGWYQVPQALTVCGKVTLDSSVFLSSKFRCEADAEGCYIDVYSSHSIEECLDWIETQKNEHHIVTVAGFTNTISLRFQSPECGTCAGTHRGTCPFDEYLRNHFAKPLPNELINHILENLYFDKATLKKCALVGKAWAHASQRGLFETIVLYDRMKTKLERLLAIFDENPYLASVVRCLTVNFCSEDASPWAAQVIQRLSKVKHVLLDSCAQNMLSDFPLLREALYDIFSIPSLTRVTIEHCRFSNFVELASLLSHATYLKVLAVESMYCADTDLPLSSDLIPNLPPRSIKLDEFVVTTSAFMSLIPWFKQETCPFDVQDLQFLHARLASTPRLRVSADFLVQRAGHSLTKLELEYQYGIEECGFHLGHLPNLDSFMLDNHQSTDRANDIIPWMQSFFKPLNLDGHPLRHFTLIILVPSANSAQWESECDQYAILDILFAKPVFESLAMVNIVLKGDDVSSAFEEALEEKLSLLKGSGKLLLRQSQYRAFFDYTSRR</sequence>
<proteinExistence type="predicted"/>
<protein>
    <recommendedName>
        <fullName evidence="3">F-box domain-containing protein</fullName>
    </recommendedName>
</protein>
<dbReference type="SUPFAM" id="SSF52047">
    <property type="entry name" value="RNI-like"/>
    <property type="match status" value="1"/>
</dbReference>
<accession>A0A6A4GFR8</accession>
<reference evidence="1" key="1">
    <citation type="journal article" date="2019" name="Environ. Microbiol.">
        <title>Fungal ecological strategies reflected in gene transcription - a case study of two litter decomposers.</title>
        <authorList>
            <person name="Barbi F."/>
            <person name="Kohler A."/>
            <person name="Barry K."/>
            <person name="Baskaran P."/>
            <person name="Daum C."/>
            <person name="Fauchery L."/>
            <person name="Ihrmark K."/>
            <person name="Kuo A."/>
            <person name="LaButti K."/>
            <person name="Lipzen A."/>
            <person name="Morin E."/>
            <person name="Grigoriev I.V."/>
            <person name="Henrissat B."/>
            <person name="Lindahl B."/>
            <person name="Martin F."/>
        </authorList>
    </citation>
    <scope>NUCLEOTIDE SEQUENCE</scope>
    <source>
        <strain evidence="1">JB14</strain>
    </source>
</reference>
<evidence type="ECO:0000313" key="1">
    <source>
        <dbReference type="EMBL" id="KAE9384338.1"/>
    </source>
</evidence>
<dbReference type="Proteomes" id="UP000799118">
    <property type="component" value="Unassembled WGS sequence"/>
</dbReference>
<gene>
    <name evidence="1" type="ORF">BT96DRAFT_929343</name>
</gene>
<evidence type="ECO:0008006" key="3">
    <source>
        <dbReference type="Google" id="ProtNLM"/>
    </source>
</evidence>
<dbReference type="Gene3D" id="3.80.10.10">
    <property type="entry name" value="Ribonuclease Inhibitor"/>
    <property type="match status" value="1"/>
</dbReference>